<gene>
    <name evidence="1" type="ORF">ACFO0R_19015</name>
</gene>
<dbReference type="CDD" id="cd03025">
    <property type="entry name" value="DsbA_FrnE_like"/>
    <property type="match status" value="1"/>
</dbReference>
<dbReference type="SUPFAM" id="SSF52833">
    <property type="entry name" value="Thioredoxin-like"/>
    <property type="match status" value="1"/>
</dbReference>
<name>A0ABV8ZY53_9NEIS</name>
<dbReference type="Gene3D" id="3.40.30.10">
    <property type="entry name" value="Glutaredoxin"/>
    <property type="match status" value="1"/>
</dbReference>
<dbReference type="Proteomes" id="UP001595999">
    <property type="component" value="Unassembled WGS sequence"/>
</dbReference>
<dbReference type="RefSeq" id="WP_231461002.1">
    <property type="nucleotide sequence ID" value="NZ_JAJOHW010000013.1"/>
</dbReference>
<dbReference type="InterPro" id="IPR036249">
    <property type="entry name" value="Thioredoxin-like_sf"/>
</dbReference>
<dbReference type="EMBL" id="JBHSEK010000016">
    <property type="protein sequence ID" value="MFC4491706.1"/>
    <property type="molecule type" value="Genomic_DNA"/>
</dbReference>
<comment type="caution">
    <text evidence="1">The sequence shown here is derived from an EMBL/GenBank/DDBJ whole genome shotgun (WGS) entry which is preliminary data.</text>
</comment>
<protein>
    <submittedName>
        <fullName evidence="1">DsbA family protein</fullName>
    </submittedName>
</protein>
<accession>A0ABV8ZY53</accession>
<reference evidence="2" key="1">
    <citation type="journal article" date="2019" name="Int. J. Syst. Evol. Microbiol.">
        <title>The Global Catalogue of Microorganisms (GCM) 10K type strain sequencing project: providing services to taxonomists for standard genome sequencing and annotation.</title>
        <authorList>
            <consortium name="The Broad Institute Genomics Platform"/>
            <consortium name="The Broad Institute Genome Sequencing Center for Infectious Disease"/>
            <person name="Wu L."/>
            <person name="Ma J."/>
        </authorList>
    </citation>
    <scope>NUCLEOTIDE SEQUENCE [LARGE SCALE GENOMIC DNA]</scope>
    <source>
        <strain evidence="2">CGMCC 4.7608</strain>
    </source>
</reference>
<evidence type="ECO:0000313" key="1">
    <source>
        <dbReference type="EMBL" id="MFC4491706.1"/>
    </source>
</evidence>
<organism evidence="1 2">
    <name type="scientific">Chromobacterium aquaticum</name>
    <dbReference type="NCBI Taxonomy" id="467180"/>
    <lineage>
        <taxon>Bacteria</taxon>
        <taxon>Pseudomonadati</taxon>
        <taxon>Pseudomonadota</taxon>
        <taxon>Betaproteobacteria</taxon>
        <taxon>Neisseriales</taxon>
        <taxon>Chromobacteriaceae</taxon>
        <taxon>Chromobacterium</taxon>
    </lineage>
</organism>
<proteinExistence type="predicted"/>
<sequence>MVSVAPLRLHYFYDPLCGWCYGASPLLLAAADLPEIELLLHGGGMLSAPHNRRVNMEWRGYVMPHDRRIAAISGQPFGDAYYEGLLRSEARLDSTPPIAAILAAPKLDIAPQRMLAAVQAGHYLHGLEIADPAVLAIIAAELGADAGRFADAYAAALERSATHIAHSRQLMNRLELRGFPSAVLEQDGRFEQLDLGAYLGRPEAFRQYLQQNGAARAETGQAPQCGLDGC</sequence>
<evidence type="ECO:0000313" key="2">
    <source>
        <dbReference type="Proteomes" id="UP001595999"/>
    </source>
</evidence>
<keyword evidence="2" id="KW-1185">Reference proteome</keyword>